<evidence type="ECO:0000256" key="4">
    <source>
        <dbReference type="SAM" id="Coils"/>
    </source>
</evidence>
<dbReference type="Gene3D" id="1.20.5.1160">
    <property type="entry name" value="Vasodilator-stimulated phosphoprotein"/>
    <property type="match status" value="1"/>
</dbReference>
<evidence type="ECO:0000256" key="2">
    <source>
        <dbReference type="ARBA" id="ARBA00023054"/>
    </source>
</evidence>
<comment type="similarity">
    <text evidence="3">Belongs to the intermediate filament family.</text>
</comment>
<dbReference type="GO" id="GO:0051664">
    <property type="term" value="P:nuclear pore localization"/>
    <property type="evidence" value="ECO:0007669"/>
    <property type="project" value="TreeGrafter"/>
</dbReference>
<keyword evidence="2 4" id="KW-0175">Coiled coil</keyword>
<dbReference type="InterPro" id="IPR018039">
    <property type="entry name" value="IF_conserved"/>
</dbReference>
<dbReference type="GO" id="GO:0006998">
    <property type="term" value="P:nuclear envelope organization"/>
    <property type="evidence" value="ECO:0007669"/>
    <property type="project" value="TreeGrafter"/>
</dbReference>
<dbReference type="InterPro" id="IPR039008">
    <property type="entry name" value="IF_rod_dom"/>
</dbReference>
<dbReference type="GO" id="GO:0090435">
    <property type="term" value="P:protein localization to nuclear envelope"/>
    <property type="evidence" value="ECO:0007669"/>
    <property type="project" value="TreeGrafter"/>
</dbReference>
<dbReference type="PROSITE" id="PS51842">
    <property type="entry name" value="IF_ROD_2"/>
    <property type="match status" value="1"/>
</dbReference>
<evidence type="ECO:0000313" key="8">
    <source>
        <dbReference type="Proteomes" id="UP000595437"/>
    </source>
</evidence>
<proteinExistence type="inferred from homology"/>
<feature type="region of interest" description="Disordered" evidence="5">
    <location>
        <begin position="241"/>
        <end position="260"/>
    </location>
</feature>
<feature type="non-terminal residue" evidence="7">
    <location>
        <position position="1"/>
    </location>
</feature>
<evidence type="ECO:0000256" key="3">
    <source>
        <dbReference type="RuleBase" id="RU000685"/>
    </source>
</evidence>
<dbReference type="EMBL" id="CP045902">
    <property type="protein sequence ID" value="QQP37937.1"/>
    <property type="molecule type" value="Genomic_DNA"/>
</dbReference>
<gene>
    <name evidence="7" type="ORF">FKW44_018384</name>
</gene>
<evidence type="ECO:0000313" key="7">
    <source>
        <dbReference type="EMBL" id="QQP37937.1"/>
    </source>
</evidence>
<keyword evidence="1 3" id="KW-0403">Intermediate filament</keyword>
<sequence length="277" mass="32168">LTEDVEELRRDVNVLRPENAKLKKKLEDARKNLEAETLQRIDAQNQLQTSQEGLKFDNEVLQTQLNETRRIKTVEISEMDGKYREEYDSKLREQLDAMRGSYESLMEQNRSEVNRKYDADLEKYKRLYAEARSGSAGQSQELREYQTKVSGLVSRNSELEASNSALNLRMSELLREMEDSESSHRRELARRDEELRSKEEEIESMLRDYNALMEIKVALDMEIAAYHKLLEGEEARLGLSILDSPSTSTSNRKKRKRIMDSDSESYEIVSDLKGSPA</sequence>
<dbReference type="Gene3D" id="1.20.5.170">
    <property type="match status" value="1"/>
</dbReference>
<dbReference type="GO" id="GO:0005882">
    <property type="term" value="C:intermediate filament"/>
    <property type="evidence" value="ECO:0007669"/>
    <property type="project" value="UniProtKB-KW"/>
</dbReference>
<dbReference type="GO" id="GO:0005652">
    <property type="term" value="C:nuclear lamina"/>
    <property type="evidence" value="ECO:0007669"/>
    <property type="project" value="TreeGrafter"/>
</dbReference>
<dbReference type="AlphaFoldDB" id="A0A7T8GUC9"/>
<dbReference type="SUPFAM" id="SSF64593">
    <property type="entry name" value="Intermediate filament protein, coiled coil region"/>
    <property type="match status" value="1"/>
</dbReference>
<keyword evidence="8" id="KW-1185">Reference proteome</keyword>
<dbReference type="Proteomes" id="UP000595437">
    <property type="component" value="Chromosome 13"/>
</dbReference>
<dbReference type="PANTHER" id="PTHR45721">
    <property type="entry name" value="LAMIN DM0-RELATED"/>
    <property type="match status" value="1"/>
</dbReference>
<evidence type="ECO:0000256" key="1">
    <source>
        <dbReference type="ARBA" id="ARBA00022754"/>
    </source>
</evidence>
<dbReference type="GO" id="GO:0005200">
    <property type="term" value="F:structural constituent of cytoskeleton"/>
    <property type="evidence" value="ECO:0007669"/>
    <property type="project" value="TreeGrafter"/>
</dbReference>
<reference evidence="8" key="1">
    <citation type="submission" date="2021-01" db="EMBL/GenBank/DDBJ databases">
        <title>Caligus Genome Assembly.</title>
        <authorList>
            <person name="Gallardo-Escarate C."/>
        </authorList>
    </citation>
    <scope>NUCLEOTIDE SEQUENCE [LARGE SCALE GENOMIC DNA]</scope>
</reference>
<feature type="domain" description="IF rod" evidence="6">
    <location>
        <begin position="1"/>
        <end position="237"/>
    </location>
</feature>
<evidence type="ECO:0000259" key="6">
    <source>
        <dbReference type="PROSITE" id="PS51842"/>
    </source>
</evidence>
<accession>A0A7T8GUC9</accession>
<dbReference type="OrthoDB" id="102442at2759"/>
<name>A0A7T8GUC9_CALRO</name>
<protein>
    <recommendedName>
        <fullName evidence="6">IF rod domain-containing protein</fullName>
    </recommendedName>
</protein>
<dbReference type="Pfam" id="PF00038">
    <property type="entry name" value="Filament"/>
    <property type="match status" value="1"/>
</dbReference>
<dbReference type="PROSITE" id="PS00226">
    <property type="entry name" value="IF_ROD_1"/>
    <property type="match status" value="1"/>
</dbReference>
<dbReference type="PANTHER" id="PTHR45721:SF11">
    <property type="entry name" value="LAMIN DM0-RELATED"/>
    <property type="match status" value="1"/>
</dbReference>
<dbReference type="GO" id="GO:0007097">
    <property type="term" value="P:nuclear migration"/>
    <property type="evidence" value="ECO:0007669"/>
    <property type="project" value="TreeGrafter"/>
</dbReference>
<feature type="region of interest" description="Disordered" evidence="5">
    <location>
        <begin position="177"/>
        <end position="196"/>
    </location>
</feature>
<organism evidence="7 8">
    <name type="scientific">Caligus rogercresseyi</name>
    <name type="common">Sea louse</name>
    <dbReference type="NCBI Taxonomy" id="217165"/>
    <lineage>
        <taxon>Eukaryota</taxon>
        <taxon>Metazoa</taxon>
        <taxon>Ecdysozoa</taxon>
        <taxon>Arthropoda</taxon>
        <taxon>Crustacea</taxon>
        <taxon>Multicrustacea</taxon>
        <taxon>Hexanauplia</taxon>
        <taxon>Copepoda</taxon>
        <taxon>Siphonostomatoida</taxon>
        <taxon>Caligidae</taxon>
        <taxon>Caligus</taxon>
    </lineage>
</organism>
<dbReference type="GO" id="GO:0031507">
    <property type="term" value="P:heterochromatin formation"/>
    <property type="evidence" value="ECO:0007669"/>
    <property type="project" value="TreeGrafter"/>
</dbReference>
<evidence type="ECO:0000256" key="5">
    <source>
        <dbReference type="SAM" id="MobiDB-lite"/>
    </source>
</evidence>
<feature type="coiled-coil region" evidence="4">
    <location>
        <begin position="19"/>
        <end position="46"/>
    </location>
</feature>